<evidence type="ECO:0000313" key="4">
    <source>
        <dbReference type="Proteomes" id="UP000199707"/>
    </source>
</evidence>
<sequence>MVPNLTNSATGRADEDLGFRRRPAVKWFSPPTLARSAAKVLLAAAFGDYLDKRELQSALPSVVHEIDPGADGIWIDFVADTGDGFDPTYSVAWCMAQHSIHPEGAKSPLPRADLVIFGGDEVYPYATPMEYHDRFEGPMTAALPWTQPKTRPAAAAPTQDELTPVHTTNPVMLAIPGNHDWYDGLTGFMRLFAQNGWIGGRRLIQRRSYFSLLLPGRNWLWGIDIQNDAYVDAVQLDYFRHAATKMAEDDRLIICTAKPSWIDVPDDPAVYRSDPPSYRNLKKIESLVPEQVRVVLMLSGDSHHYARYEADVPDENGAHRMKITAGGGGAFLSATHTLDGQLDIPRRTTSADPVSATEQFTLRTRYPSEPTSRRLSLRTLALPVRNWTFMPIPGLFYLLLFAATNTRLTSATRTMSLDGAPPGFAEVLLTFVTGPSPILILLLFGAIAGFYVIPKRYGVWAARIARCVVGLLQTLCHLLAQAWLATLILGTVLPRLPRTQQSGQTSIQALAEPLCGGVLMFILGSIVGSVIFAFFLCAVFLSAGWNKTEAFSAFRHTGYKNFLRMHVSEDGITVYPIGIDKTCRRWQPTPPADRISREDSLLRPKNLTASISTHLIEEPYRVH</sequence>
<feature type="domain" description="Calcineurin-like phosphoesterase" evidence="2">
    <location>
        <begin position="75"/>
        <end position="304"/>
    </location>
</feature>
<dbReference type="GO" id="GO:0016787">
    <property type="term" value="F:hydrolase activity"/>
    <property type="evidence" value="ECO:0007669"/>
    <property type="project" value="InterPro"/>
</dbReference>
<dbReference type="Pfam" id="PF00149">
    <property type="entry name" value="Metallophos"/>
    <property type="match status" value="1"/>
</dbReference>
<dbReference type="PANTHER" id="PTHR34211">
    <property type="entry name" value="CALCINEURIN-LIKE METALLO-PHOSPHOESTERASE SUPERFAMILY PROTEIN"/>
    <property type="match status" value="1"/>
</dbReference>
<accession>A0A1G4WUX4</accession>
<dbReference type="InterPro" id="IPR004843">
    <property type="entry name" value="Calcineurin-like_PHP"/>
</dbReference>
<dbReference type="SUPFAM" id="SSF56300">
    <property type="entry name" value="Metallo-dependent phosphatases"/>
    <property type="match status" value="1"/>
</dbReference>
<evidence type="ECO:0000259" key="2">
    <source>
        <dbReference type="Pfam" id="PF00149"/>
    </source>
</evidence>
<dbReference type="PANTHER" id="PTHR34211:SF3">
    <property type="entry name" value="CALCINEURIN-LIKE METALLO-PHOSPHOESTERASE SUPERFAMILY PROTEIN"/>
    <property type="match status" value="1"/>
</dbReference>
<keyword evidence="1" id="KW-0812">Transmembrane</keyword>
<dbReference type="InterPro" id="IPR029052">
    <property type="entry name" value="Metallo-depent_PP-like"/>
</dbReference>
<feature type="transmembrane region" description="Helical" evidence="1">
    <location>
        <begin position="424"/>
        <end position="452"/>
    </location>
</feature>
<proteinExistence type="predicted"/>
<feature type="transmembrane region" description="Helical" evidence="1">
    <location>
        <begin position="518"/>
        <end position="545"/>
    </location>
</feature>
<feature type="transmembrane region" description="Helical" evidence="1">
    <location>
        <begin position="464"/>
        <end position="489"/>
    </location>
</feature>
<dbReference type="STRING" id="1502745.SAMN02799620_04991"/>
<keyword evidence="1" id="KW-1133">Transmembrane helix</keyword>
<evidence type="ECO:0000313" key="3">
    <source>
        <dbReference type="EMBL" id="SCX30057.1"/>
    </source>
</evidence>
<organism evidence="3 4">
    <name type="scientific">Mycolicibacterium fluoranthenivorans</name>
    <dbReference type="NCBI Taxonomy" id="258505"/>
    <lineage>
        <taxon>Bacteria</taxon>
        <taxon>Bacillati</taxon>
        <taxon>Actinomycetota</taxon>
        <taxon>Actinomycetes</taxon>
        <taxon>Mycobacteriales</taxon>
        <taxon>Mycobacteriaceae</taxon>
        <taxon>Mycolicibacterium</taxon>
    </lineage>
</organism>
<gene>
    <name evidence="3" type="ORF">SAMN02799620_04991</name>
</gene>
<reference evidence="4" key="1">
    <citation type="submission" date="2016-10" db="EMBL/GenBank/DDBJ databases">
        <authorList>
            <person name="Varghese N."/>
            <person name="Submissions S."/>
        </authorList>
    </citation>
    <scope>NUCLEOTIDE SEQUENCE [LARGE SCALE GENOMIC DNA]</scope>
    <source>
        <strain evidence="4">UNC267MFSha1.1M11</strain>
    </source>
</reference>
<name>A0A1G4WUX4_9MYCO</name>
<dbReference type="Proteomes" id="UP000199707">
    <property type="component" value="Unassembled WGS sequence"/>
</dbReference>
<dbReference type="EMBL" id="FMUB01000011">
    <property type="protein sequence ID" value="SCX30057.1"/>
    <property type="molecule type" value="Genomic_DNA"/>
</dbReference>
<evidence type="ECO:0000256" key="1">
    <source>
        <dbReference type="SAM" id="Phobius"/>
    </source>
</evidence>
<protein>
    <submittedName>
        <fullName evidence="3">Calcineurin-like phosphoesterase</fullName>
    </submittedName>
</protein>
<dbReference type="AlphaFoldDB" id="A0A1G4WUX4"/>
<keyword evidence="1" id="KW-0472">Membrane</keyword>